<dbReference type="Proteomes" id="UP000013827">
    <property type="component" value="Unassembled WGS sequence"/>
</dbReference>
<dbReference type="GeneID" id="17261774"/>
<dbReference type="PaxDb" id="2903-EOD15734"/>
<evidence type="ECO:0000313" key="2">
    <source>
        <dbReference type="EnsemblProtists" id="EOD15734"/>
    </source>
</evidence>
<dbReference type="KEGG" id="ehx:EMIHUDRAFT_211365"/>
<evidence type="ECO:0000256" key="1">
    <source>
        <dbReference type="SAM" id="MobiDB-lite"/>
    </source>
</evidence>
<evidence type="ECO:0008006" key="4">
    <source>
        <dbReference type="Google" id="ProtNLM"/>
    </source>
</evidence>
<protein>
    <recommendedName>
        <fullName evidence="4">BRCA2 OB1 domain-containing protein</fullName>
    </recommendedName>
</protein>
<dbReference type="HOGENOM" id="CLU_442417_0_0_1"/>
<reference evidence="3" key="1">
    <citation type="journal article" date="2013" name="Nature">
        <title>Pan genome of the phytoplankton Emiliania underpins its global distribution.</title>
        <authorList>
            <person name="Read B.A."/>
            <person name="Kegel J."/>
            <person name="Klute M.J."/>
            <person name="Kuo A."/>
            <person name="Lefebvre S.C."/>
            <person name="Maumus F."/>
            <person name="Mayer C."/>
            <person name="Miller J."/>
            <person name="Monier A."/>
            <person name="Salamov A."/>
            <person name="Young J."/>
            <person name="Aguilar M."/>
            <person name="Claverie J.M."/>
            <person name="Frickenhaus S."/>
            <person name="Gonzalez K."/>
            <person name="Herman E.K."/>
            <person name="Lin Y.C."/>
            <person name="Napier J."/>
            <person name="Ogata H."/>
            <person name="Sarno A.F."/>
            <person name="Shmutz J."/>
            <person name="Schroeder D."/>
            <person name="de Vargas C."/>
            <person name="Verret F."/>
            <person name="von Dassow P."/>
            <person name="Valentin K."/>
            <person name="Van de Peer Y."/>
            <person name="Wheeler G."/>
            <person name="Dacks J.B."/>
            <person name="Delwiche C.F."/>
            <person name="Dyhrman S.T."/>
            <person name="Glockner G."/>
            <person name="John U."/>
            <person name="Richards T."/>
            <person name="Worden A.Z."/>
            <person name="Zhang X."/>
            <person name="Grigoriev I.V."/>
            <person name="Allen A.E."/>
            <person name="Bidle K."/>
            <person name="Borodovsky M."/>
            <person name="Bowler C."/>
            <person name="Brownlee C."/>
            <person name="Cock J.M."/>
            <person name="Elias M."/>
            <person name="Gladyshev V.N."/>
            <person name="Groth M."/>
            <person name="Guda C."/>
            <person name="Hadaegh A."/>
            <person name="Iglesias-Rodriguez M.D."/>
            <person name="Jenkins J."/>
            <person name="Jones B.M."/>
            <person name="Lawson T."/>
            <person name="Leese F."/>
            <person name="Lindquist E."/>
            <person name="Lobanov A."/>
            <person name="Lomsadze A."/>
            <person name="Malik S.B."/>
            <person name="Marsh M.E."/>
            <person name="Mackinder L."/>
            <person name="Mock T."/>
            <person name="Mueller-Roeber B."/>
            <person name="Pagarete A."/>
            <person name="Parker M."/>
            <person name="Probert I."/>
            <person name="Quesneville H."/>
            <person name="Raines C."/>
            <person name="Rensing S.A."/>
            <person name="Riano-Pachon D.M."/>
            <person name="Richier S."/>
            <person name="Rokitta S."/>
            <person name="Shiraiwa Y."/>
            <person name="Soanes D.M."/>
            <person name="van der Giezen M."/>
            <person name="Wahlund T.M."/>
            <person name="Williams B."/>
            <person name="Wilson W."/>
            <person name="Wolfe G."/>
            <person name="Wurch L.L."/>
        </authorList>
    </citation>
    <scope>NUCLEOTIDE SEQUENCE</scope>
</reference>
<organism evidence="2 3">
    <name type="scientific">Emiliania huxleyi (strain CCMP1516)</name>
    <dbReference type="NCBI Taxonomy" id="280463"/>
    <lineage>
        <taxon>Eukaryota</taxon>
        <taxon>Haptista</taxon>
        <taxon>Haptophyta</taxon>
        <taxon>Prymnesiophyceae</taxon>
        <taxon>Isochrysidales</taxon>
        <taxon>Noelaerhabdaceae</taxon>
        <taxon>Emiliania</taxon>
    </lineage>
</organism>
<reference evidence="2" key="2">
    <citation type="submission" date="2024-10" db="UniProtKB">
        <authorList>
            <consortium name="EnsemblProtists"/>
        </authorList>
    </citation>
    <scope>IDENTIFICATION</scope>
</reference>
<dbReference type="EnsemblProtists" id="EOD15734">
    <property type="protein sequence ID" value="EOD15734"/>
    <property type="gene ID" value="EMIHUDRAFT_211365"/>
</dbReference>
<evidence type="ECO:0000313" key="3">
    <source>
        <dbReference type="Proteomes" id="UP000013827"/>
    </source>
</evidence>
<proteinExistence type="predicted"/>
<name>A0A0D3IWU9_EMIH1</name>
<keyword evidence="3" id="KW-1185">Reference proteome</keyword>
<feature type="region of interest" description="Disordered" evidence="1">
    <location>
        <begin position="1"/>
        <end position="22"/>
    </location>
</feature>
<dbReference type="RefSeq" id="XP_005768163.1">
    <property type="nucleotide sequence ID" value="XM_005768106.1"/>
</dbReference>
<dbReference type="AlphaFoldDB" id="A0A0D3IWU9"/>
<accession>A0A0D3IWU9</accession>
<sequence length="618" mass="65189">MDFLSSVDEPPSAPSTSAVEDSKKLRKASLQAQALKEQLSVLSNETLVDIMMRSVSHGTGGGGGSMSWLRQRAAEAFAALPEAATAAAATAAAAVSSTIAAGSSSANTVVEAAPSGESDAKLLFEARQAQHAGEKHASGVRVGLRVFRGTPSRIEAGKVLAIPETADGDGFVVRWATGTYPNVRYTGALETLGIEALKGLKWHSPPKLPAAPATGSGGVGGSSWTLAFVRAMLADLERREREAVGEPGMGVMACVLLTRPVVDAIDALADSHPVLSGLDDSWSMPRLGLVHDRATDTVTLQQLLGRPVEQGGGSHLLPAAVHFPASAVHVYARTAHAGGALEHLPLSERGSPMWVFLADGFHEAKRPKATGDDVHCFSLLTLHREMREPPAGDGDAAAHDAAPQVVQRVVNVFRPPTSSLLLVAWVCRERALGADVAQLIAQRLLTRIAVTHVAIELPPAVLRCLSSHLETLNEHRKAEFRYNVAIEMEIHLGPQSRLRITLRPGWLYDGHTKQAGLTYLLDAADPARPRVRWATEFVEEGRAQESGTLRATLGIASDTHGSSVAALLHSAPARLDKKQCATLYLPTATPTSGLRVALLHAPMANGGTLLAPASMKGA</sequence>